<evidence type="ECO:0000313" key="3">
    <source>
        <dbReference type="Proteomes" id="UP000759103"/>
    </source>
</evidence>
<dbReference type="InterPro" id="IPR041633">
    <property type="entry name" value="Polbeta"/>
</dbReference>
<dbReference type="SUPFAM" id="SSF81301">
    <property type="entry name" value="Nucleotidyltransferase"/>
    <property type="match status" value="1"/>
</dbReference>
<evidence type="ECO:0000259" key="1">
    <source>
        <dbReference type="Pfam" id="PF18765"/>
    </source>
</evidence>
<dbReference type="RefSeq" id="WP_219747155.1">
    <property type="nucleotide sequence ID" value="NZ_JAHXZN010000001.1"/>
</dbReference>
<sequence length="100" mass="10839">MRRTEAIDLLRACEPELRALGIRALSLFGSTARDEAGAESDIDLAAALDYDIVKAAGPFAFFALSDAIAGMLGQRVDLVTEPARKSALQAEIDRDRVRVY</sequence>
<organism evidence="2 3">
    <name type="scientific">Sphingomonas citri</name>
    <dbReference type="NCBI Taxonomy" id="2862499"/>
    <lineage>
        <taxon>Bacteria</taxon>
        <taxon>Pseudomonadati</taxon>
        <taxon>Pseudomonadota</taxon>
        <taxon>Alphaproteobacteria</taxon>
        <taxon>Sphingomonadales</taxon>
        <taxon>Sphingomonadaceae</taxon>
        <taxon>Sphingomonas</taxon>
    </lineage>
</organism>
<proteinExistence type="predicted"/>
<dbReference type="CDD" id="cd05403">
    <property type="entry name" value="NT_KNTase_like"/>
    <property type="match status" value="1"/>
</dbReference>
<gene>
    <name evidence="2" type="ORF">KZ820_02745</name>
</gene>
<dbReference type="InterPro" id="IPR043519">
    <property type="entry name" value="NT_sf"/>
</dbReference>
<reference evidence="2 3" key="1">
    <citation type="submission" date="2021-07" db="EMBL/GenBank/DDBJ databases">
        <title>Sphingomonas sp.</title>
        <authorList>
            <person name="Feng G."/>
            <person name="Li J."/>
            <person name="Pan M."/>
        </authorList>
    </citation>
    <scope>NUCLEOTIDE SEQUENCE [LARGE SCALE GENOMIC DNA]</scope>
    <source>
        <strain evidence="2 3">RRHST34</strain>
    </source>
</reference>
<comment type="caution">
    <text evidence="2">The sequence shown here is derived from an EMBL/GenBank/DDBJ whole genome shotgun (WGS) entry which is preliminary data.</text>
</comment>
<dbReference type="Gene3D" id="3.30.460.10">
    <property type="entry name" value="Beta Polymerase, domain 2"/>
    <property type="match status" value="1"/>
</dbReference>
<keyword evidence="3" id="KW-1185">Reference proteome</keyword>
<feature type="domain" description="Polymerase beta nucleotidyltransferase" evidence="1">
    <location>
        <begin position="22"/>
        <end position="99"/>
    </location>
</feature>
<dbReference type="Pfam" id="PF18765">
    <property type="entry name" value="Polbeta"/>
    <property type="match status" value="1"/>
</dbReference>
<accession>A0ABS7BJ59</accession>
<evidence type="ECO:0000313" key="2">
    <source>
        <dbReference type="EMBL" id="MBW6529642.1"/>
    </source>
</evidence>
<name>A0ABS7BJ59_9SPHN</name>
<dbReference type="Proteomes" id="UP000759103">
    <property type="component" value="Unassembled WGS sequence"/>
</dbReference>
<dbReference type="EMBL" id="JAHXZN010000001">
    <property type="protein sequence ID" value="MBW6529642.1"/>
    <property type="molecule type" value="Genomic_DNA"/>
</dbReference>
<protein>
    <submittedName>
        <fullName evidence="2">Nucleotidyltransferase domain-containing protein</fullName>
    </submittedName>
</protein>